<dbReference type="Pfam" id="PF13290">
    <property type="entry name" value="CHB_HEX_C_1"/>
    <property type="match status" value="1"/>
</dbReference>
<dbReference type="Proteomes" id="UP000705867">
    <property type="component" value="Unassembled WGS sequence"/>
</dbReference>
<dbReference type="EMBL" id="JAIOIV010000130">
    <property type="protein sequence ID" value="MBZ0157892.1"/>
    <property type="molecule type" value="Genomic_DNA"/>
</dbReference>
<dbReference type="CDD" id="cd00063">
    <property type="entry name" value="FN3"/>
    <property type="match status" value="1"/>
</dbReference>
<name>A0A953M2S6_9BACT</name>
<feature type="non-terminal residue" evidence="3">
    <location>
        <position position="1"/>
    </location>
</feature>
<dbReference type="AlphaFoldDB" id="A0A953M2S6"/>
<comment type="caution">
    <text evidence="3">The sequence shown here is derived from an EMBL/GenBank/DDBJ whole genome shotgun (WGS) entry which is preliminary data.</text>
</comment>
<feature type="region of interest" description="Disordered" evidence="1">
    <location>
        <begin position="142"/>
        <end position="164"/>
    </location>
</feature>
<evidence type="ECO:0000256" key="1">
    <source>
        <dbReference type="SAM" id="MobiDB-lite"/>
    </source>
</evidence>
<dbReference type="SMART" id="SM00060">
    <property type="entry name" value="FN3"/>
    <property type="match status" value="1"/>
</dbReference>
<dbReference type="InterPro" id="IPR013783">
    <property type="entry name" value="Ig-like_fold"/>
</dbReference>
<dbReference type="InterPro" id="IPR003961">
    <property type="entry name" value="FN3_dom"/>
</dbReference>
<dbReference type="Pfam" id="PF00041">
    <property type="entry name" value="fn3"/>
    <property type="match status" value="1"/>
</dbReference>
<dbReference type="InterPro" id="IPR036116">
    <property type="entry name" value="FN3_sf"/>
</dbReference>
<dbReference type="PROSITE" id="PS50853">
    <property type="entry name" value="FN3"/>
    <property type="match status" value="1"/>
</dbReference>
<gene>
    <name evidence="3" type="ORF">K8I29_16975</name>
</gene>
<accession>A0A953M2S6</accession>
<sequence length="995" mass="105813">SKNSATVRFVDSANRDFHLSGTDTVARDAGVSLSADTYLAFSSDVDGSLRPNGTAWDIGADEYLDLAAPSVPAGLQASAASPTQINLSWNPSTDDVEVAGYHVYRNTALVATVTATSYSDTGLTASTTYSYTVDAFDAVPNTSAQSSPPVQATTLSAPDTTPPTGTIVINQGATSTRSTAVTLTLSCSDNSSGCTRMQFSNDGTSWSTAEAYATTKAWTLSSGDNSKTVRVKYYDGAGNPSVAYSDTILLDTTPPPTSTATPPGGNYSTPQSVTLTCSDGTGSGCAQIYYTTDGSTPTTNSSIYSSPINIATNTTLKFVARDLAGNPDPIRTEHIKTEVYYIGNTPPVGYIDSISPSSITAGELVTFTGHGTDADGTITGYNWRSSISGQLSAATSFSTSALPAGTHTIYFKVQDNTGEWSTEVNQSLTVSQGQYELGTSDMVINAGAANVTPPSGRSTIPVYSAGATLDQEGKEYVLQNNVSASGTAFVIAAHNVTLNLNGYTITYGTGGGTAPAYGVYIEGGAYSRGYAGLAIVNGTIKQSPSSSCAGDTDPKRYGINCNPIYAYKTDGMEIGGLTISYHTDDTNGIHMSYGWNANIHHNTIQDTGAVLSDRHQAIKVIQTENLDTMKIHHNSVTARHIGIKAGYNAEVYNNQVTINSIDTNSFGISVRNGAAHHNKVYGTGVHPIAFWCEESTKIYTNYAEVQNTKWGAEYGDTGSSCYRMVWGNGKDSEIMYNTCILHATANYNNKGWDSWGRGFWLGLPDETLSTDLHDNVIIATNNDGIAKAAAIAIVSNNVSPNLKIRNNRVESNWANVLLADHYGHADGYAQFIDNTFVKRDNYSSYRTIKSEYSSIPSTGTFISNDMEGGASMDSINLEFNGTDAEDQKEIRVGWHLNITVRDTANNLVNNADVDVYEYDDPVSPAFSGKTGSNGTVSTDAIQYHRTNKTTSGTPMGDGSYKVYKTPHTIRARYGSKSGTTQVNLTGDQSVTVTIQ</sequence>
<dbReference type="SUPFAM" id="SSF49265">
    <property type="entry name" value="Fibronectin type III"/>
    <property type="match status" value="1"/>
</dbReference>
<proteinExistence type="predicted"/>
<dbReference type="SUPFAM" id="SSF49299">
    <property type="entry name" value="PKD domain"/>
    <property type="match status" value="1"/>
</dbReference>
<evidence type="ECO:0000313" key="4">
    <source>
        <dbReference type="Proteomes" id="UP000705867"/>
    </source>
</evidence>
<feature type="domain" description="Fibronectin type-III" evidence="2">
    <location>
        <begin position="71"/>
        <end position="157"/>
    </location>
</feature>
<dbReference type="InterPro" id="IPR059177">
    <property type="entry name" value="GH29D-like_dom"/>
</dbReference>
<reference evidence="3" key="1">
    <citation type="journal article" date="2021" name="bioRxiv">
        <title>Unraveling nitrogen, sulfur and carbon metabolic pathways and microbial community transcriptional responses to substrate deprivation and toxicity stresses in a bioreactor mimicking anoxic brackish coastal sediment conditions.</title>
        <authorList>
            <person name="Martins P.D."/>
            <person name="Echeveste M.J."/>
            <person name="Arshad A."/>
            <person name="Kurth J."/>
            <person name="Ouboter H."/>
            <person name="Jetten M.S.M."/>
            <person name="Welte C.U."/>
        </authorList>
    </citation>
    <scope>NUCLEOTIDE SEQUENCE</scope>
    <source>
        <strain evidence="3">MAG_39</strain>
    </source>
</reference>
<dbReference type="InterPro" id="IPR035986">
    <property type="entry name" value="PKD_dom_sf"/>
</dbReference>
<evidence type="ECO:0000313" key="3">
    <source>
        <dbReference type="EMBL" id="MBZ0157892.1"/>
    </source>
</evidence>
<organism evidence="3 4">
    <name type="scientific">Candidatus Nitrobium versatile</name>
    <dbReference type="NCBI Taxonomy" id="2884831"/>
    <lineage>
        <taxon>Bacteria</taxon>
        <taxon>Pseudomonadati</taxon>
        <taxon>Nitrospirota</taxon>
        <taxon>Nitrospiria</taxon>
        <taxon>Nitrospirales</taxon>
        <taxon>Nitrospiraceae</taxon>
        <taxon>Candidatus Nitrobium</taxon>
    </lineage>
</organism>
<reference evidence="3" key="2">
    <citation type="submission" date="2021-08" db="EMBL/GenBank/DDBJ databases">
        <authorList>
            <person name="Dalcin Martins P."/>
        </authorList>
    </citation>
    <scope>NUCLEOTIDE SEQUENCE</scope>
    <source>
        <strain evidence="3">MAG_39</strain>
    </source>
</reference>
<evidence type="ECO:0000259" key="2">
    <source>
        <dbReference type="PROSITE" id="PS50853"/>
    </source>
</evidence>
<protein>
    <submittedName>
        <fullName evidence="3">Chitobiase/beta-hexosaminidase C-terminal domain-containing protein</fullName>
    </submittedName>
</protein>
<dbReference type="Gene3D" id="2.60.40.10">
    <property type="entry name" value="Immunoglobulins"/>
    <property type="match status" value="3"/>
</dbReference>